<dbReference type="STRING" id="391595.RLO149_c025520"/>
<proteinExistence type="predicted"/>
<dbReference type="eggNOG" id="ENOG5032S3Y">
    <property type="taxonomic scope" value="Bacteria"/>
</dbReference>
<protein>
    <recommendedName>
        <fullName evidence="4">DUF4177 domain-containing protein</fullName>
    </recommendedName>
</protein>
<dbReference type="RefSeq" id="WP_013962441.1">
    <property type="nucleotide sequence ID" value="NC_015730.1"/>
</dbReference>
<dbReference type="KEGG" id="rli:RLO149_c025520"/>
<feature type="region of interest" description="Disordered" evidence="1">
    <location>
        <begin position="78"/>
        <end position="154"/>
    </location>
</feature>
<evidence type="ECO:0000313" key="2">
    <source>
        <dbReference type="EMBL" id="AEI94520.1"/>
    </source>
</evidence>
<dbReference type="HOGENOM" id="CLU_092041_1_0_5"/>
<keyword evidence="3" id="KW-1185">Reference proteome</keyword>
<sequence>MQRYEYRVVAAPTRGLKAKGVKTAEARFCHALEEAMNTMAAEGWEYLRAETLPSTERAGLTSTTTKWRNMLIFRRPEASSAVSETVEETLTDEPEVEVLPETTTPETPQDDASQSAGASRMLRDNGVEEVSDVSGVTTSLKQLAETRKTDKSDG</sequence>
<organism evidence="2 3">
    <name type="scientific">Roseobacter litoralis (strain ATCC 49566 / DSM 6996 / JCM 21268 / NBRC 15278 / OCh 149)</name>
    <dbReference type="NCBI Taxonomy" id="391595"/>
    <lineage>
        <taxon>Bacteria</taxon>
        <taxon>Pseudomonadati</taxon>
        <taxon>Pseudomonadota</taxon>
        <taxon>Alphaproteobacteria</taxon>
        <taxon>Rhodobacterales</taxon>
        <taxon>Roseobacteraceae</taxon>
        <taxon>Roseobacter</taxon>
    </lineage>
</organism>
<reference evidence="2 3" key="1">
    <citation type="journal article" date="2011" name="BMC Genomics">
        <title>Comparative genome analysis and genome-guided physiological analysis of Roseobacter litoralis.</title>
        <authorList>
            <person name="Kalhoefer D."/>
            <person name="Thole S."/>
            <person name="Voget S."/>
            <person name="Lehmann R."/>
            <person name="Liesegang H."/>
            <person name="Wollher A."/>
            <person name="Daniel R."/>
            <person name="Simon M."/>
            <person name="Brinkhoff T."/>
        </authorList>
    </citation>
    <scope>NUCLEOTIDE SEQUENCE [LARGE SCALE GENOMIC DNA]</scope>
    <source>
        <strain evidence="3">ATCC 49566 / DSM 6996 / JCM 21268 / NBRC 15278 / OCh 149</strain>
    </source>
</reference>
<feature type="compositionally biased region" description="Basic and acidic residues" evidence="1">
    <location>
        <begin position="144"/>
        <end position="154"/>
    </location>
</feature>
<dbReference type="Proteomes" id="UP000001353">
    <property type="component" value="Chromosome"/>
</dbReference>
<evidence type="ECO:0000256" key="1">
    <source>
        <dbReference type="SAM" id="MobiDB-lite"/>
    </source>
</evidence>
<gene>
    <name evidence="2" type="ordered locus">RLO149_c025520</name>
</gene>
<evidence type="ECO:0008006" key="4">
    <source>
        <dbReference type="Google" id="ProtNLM"/>
    </source>
</evidence>
<name>F7ZCU6_ROSLO</name>
<feature type="compositionally biased region" description="Acidic residues" evidence="1">
    <location>
        <begin position="85"/>
        <end position="98"/>
    </location>
</feature>
<dbReference type="EMBL" id="CP002623">
    <property type="protein sequence ID" value="AEI94520.1"/>
    <property type="molecule type" value="Genomic_DNA"/>
</dbReference>
<dbReference type="OrthoDB" id="7658888at2"/>
<dbReference type="AlphaFoldDB" id="F7ZCU6"/>
<evidence type="ECO:0000313" key="3">
    <source>
        <dbReference type="Proteomes" id="UP000001353"/>
    </source>
</evidence>
<accession>F7ZCU6</accession>